<evidence type="ECO:0000256" key="1">
    <source>
        <dbReference type="ARBA" id="ARBA00022737"/>
    </source>
</evidence>
<keyword evidence="1" id="KW-0677">Repeat</keyword>
<name>A0A7C3VKD1_9CYAN</name>
<dbReference type="GO" id="GO:0005524">
    <property type="term" value="F:ATP binding"/>
    <property type="evidence" value="ECO:0007669"/>
    <property type="project" value="UniProtKB-KW"/>
</dbReference>
<dbReference type="PANTHER" id="PTHR19871">
    <property type="entry name" value="BETA TRANSDUCIN-RELATED PROTEIN"/>
    <property type="match status" value="1"/>
</dbReference>
<comment type="caution">
    <text evidence="3">The sequence shown here is derived from an EMBL/GenBank/DDBJ whole genome shotgun (WGS) entry which is preliminary data.</text>
</comment>
<dbReference type="SUPFAM" id="SSF52540">
    <property type="entry name" value="P-loop containing nucleoside triphosphate hydrolases"/>
    <property type="match status" value="1"/>
</dbReference>
<dbReference type="InterPro" id="IPR052752">
    <property type="entry name" value="NACHT-WD_repeat"/>
</dbReference>
<reference evidence="3" key="1">
    <citation type="journal article" date="2020" name="mSystems">
        <title>Genome- and Community-Level Interaction Insights into Carbon Utilization and Element Cycling Functions of Hydrothermarchaeota in Hydrothermal Sediment.</title>
        <authorList>
            <person name="Zhou Z."/>
            <person name="Liu Y."/>
            <person name="Xu W."/>
            <person name="Pan J."/>
            <person name="Luo Z.H."/>
            <person name="Li M."/>
        </authorList>
    </citation>
    <scope>NUCLEOTIDE SEQUENCE [LARGE SCALE GENOMIC DNA]</scope>
    <source>
        <strain evidence="3">SpSt-374</strain>
    </source>
</reference>
<dbReference type="PANTHER" id="PTHR19871:SF14">
    <property type="entry name" value="DUF4062 DOMAIN-CONTAINING PROTEIN"/>
    <property type="match status" value="1"/>
</dbReference>
<dbReference type="InterPro" id="IPR027417">
    <property type="entry name" value="P-loop_NTPase"/>
</dbReference>
<keyword evidence="3" id="KW-0067">ATP-binding</keyword>
<sequence>MDHLRLVKLNQPLLNGTALLGLCSIAAGALGGPVFNTIASILTGIGANNLGALIEKFRNSSDVLRNEDIAKAAGRAVGLTLEKISPQFPEIKGSLDDFADKIEGYWVQWAEQAKTLNLFESLQEDQLVKIFSNQPDQFTQYQVLPEAEWREVVTWLFEQGCQNRVLMGTVDKNHQNVITALAQELAKNFNKNLREVLKDDAAKGGEAFAGMLLDLHGATLAQIAEIQQYLPQIATREDICRLLQQLDTGIRDELGEIRKTLQQYLDLNKPRLPIPQNCETIIAEKIQDFVGRRYVFEAIREFLQGKPKGYFILEADPGVGKSAILAKLVEISQGHCLTHFNSQGSGIVSAGQFLESICTQLIQGYLKDNYPSLPPNTNQDGNVFAQLLGEASKTLPPGQKLVIVVDALDEVDLSKQNQGSNVLYLPDALPDNVYFILSKRPKQLPLPLNDHHITFDLMQYPAESAQDADHYAQKRWQDSPQIQEWVSRTSTPEEFLTELVAKSQNNFMYLRYVLNDIRDGLYQGETIDSLPRGLRQYYQKHWLIMGMNADPLPVEKIFIIYVLSEAREPISRRLLAKFTGLAEHKLPPVLKEWEQFLRLQTIDKEPRYSVYHASFSDFLNEQAKDSGVDLEEINHRMGDNLAEGAPL</sequence>
<dbReference type="EMBL" id="DSPX01000039">
    <property type="protein sequence ID" value="HGF99817.1"/>
    <property type="molecule type" value="Genomic_DNA"/>
</dbReference>
<feature type="domain" description="Nephrocystin 3-like N-terminal" evidence="2">
    <location>
        <begin position="300"/>
        <end position="415"/>
    </location>
</feature>
<dbReference type="Pfam" id="PF24883">
    <property type="entry name" value="NPHP3_N"/>
    <property type="match status" value="1"/>
</dbReference>
<proteinExistence type="predicted"/>
<protein>
    <submittedName>
        <fullName evidence="3">ATP-binding protein</fullName>
    </submittedName>
</protein>
<accession>A0A7C3VKD1</accession>
<dbReference type="Gene3D" id="3.40.50.300">
    <property type="entry name" value="P-loop containing nucleotide triphosphate hydrolases"/>
    <property type="match status" value="1"/>
</dbReference>
<evidence type="ECO:0000259" key="2">
    <source>
        <dbReference type="Pfam" id="PF24883"/>
    </source>
</evidence>
<keyword evidence="3" id="KW-0547">Nucleotide-binding</keyword>
<dbReference type="InterPro" id="IPR056884">
    <property type="entry name" value="NPHP3-like_N"/>
</dbReference>
<evidence type="ECO:0000313" key="3">
    <source>
        <dbReference type="EMBL" id="HGF99817.1"/>
    </source>
</evidence>
<dbReference type="AlphaFoldDB" id="A0A7C3VKD1"/>
<gene>
    <name evidence="3" type="ORF">ENR15_03885</name>
</gene>
<organism evidence="3">
    <name type="scientific">Planktothricoides sp. SpSt-374</name>
    <dbReference type="NCBI Taxonomy" id="2282167"/>
    <lineage>
        <taxon>Bacteria</taxon>
        <taxon>Bacillati</taxon>
        <taxon>Cyanobacteriota</taxon>
        <taxon>Cyanophyceae</taxon>
        <taxon>Oscillatoriophycideae</taxon>
        <taxon>Oscillatoriales</taxon>
        <taxon>Oscillatoriaceae</taxon>
        <taxon>Planktothricoides</taxon>
    </lineage>
</organism>